<dbReference type="EMBL" id="JXLN01011977">
    <property type="protein sequence ID" value="KPM07883.1"/>
    <property type="molecule type" value="Genomic_DNA"/>
</dbReference>
<proteinExistence type="predicted"/>
<reference evidence="1 2" key="1">
    <citation type="journal article" date="2015" name="Parasit. Vectors">
        <title>Draft genome of the scabies mite.</title>
        <authorList>
            <person name="Rider S.D.Jr."/>
            <person name="Morgan M.S."/>
            <person name="Arlian L.G."/>
        </authorList>
    </citation>
    <scope>NUCLEOTIDE SEQUENCE [LARGE SCALE GENOMIC DNA]</scope>
    <source>
        <strain evidence="1">Arlian Lab</strain>
    </source>
</reference>
<accession>A0A132AAE7</accession>
<evidence type="ECO:0008006" key="3">
    <source>
        <dbReference type="Google" id="ProtNLM"/>
    </source>
</evidence>
<gene>
    <name evidence="1" type="ORF">QR98_0063910</name>
</gene>
<dbReference type="VEuPathDB" id="VectorBase:SSCA008527"/>
<comment type="caution">
    <text evidence="1">The sequence shown here is derived from an EMBL/GenBank/DDBJ whole genome shotgun (WGS) entry which is preliminary data.</text>
</comment>
<organism evidence="1 2">
    <name type="scientific">Sarcoptes scabiei</name>
    <name type="common">Itch mite</name>
    <name type="synonym">Acarus scabiei</name>
    <dbReference type="NCBI Taxonomy" id="52283"/>
    <lineage>
        <taxon>Eukaryota</taxon>
        <taxon>Metazoa</taxon>
        <taxon>Ecdysozoa</taxon>
        <taxon>Arthropoda</taxon>
        <taxon>Chelicerata</taxon>
        <taxon>Arachnida</taxon>
        <taxon>Acari</taxon>
        <taxon>Acariformes</taxon>
        <taxon>Sarcoptiformes</taxon>
        <taxon>Astigmata</taxon>
        <taxon>Psoroptidia</taxon>
        <taxon>Sarcoptoidea</taxon>
        <taxon>Sarcoptidae</taxon>
        <taxon>Sarcoptinae</taxon>
        <taxon>Sarcoptes</taxon>
    </lineage>
</organism>
<evidence type="ECO:0000313" key="1">
    <source>
        <dbReference type="EMBL" id="KPM07883.1"/>
    </source>
</evidence>
<dbReference type="OrthoDB" id="27041at2759"/>
<name>A0A132AAE7_SARSC</name>
<protein>
    <recommendedName>
        <fullName evidence="3">EF-hand domain-containing protein</fullName>
    </recommendedName>
</protein>
<dbReference type="Proteomes" id="UP000616769">
    <property type="component" value="Unassembled WGS sequence"/>
</dbReference>
<evidence type="ECO:0000313" key="2">
    <source>
        <dbReference type="Proteomes" id="UP000616769"/>
    </source>
</evidence>
<dbReference type="AlphaFoldDB" id="A0A132AAE7"/>
<sequence length="87" mass="10113">MRRYFFSYRNNSNNSINREEFITVCGDGIDNEALNFNQFVQDYIDKDDDGDCDRDLIEESRQQNSDANLNRSDGKVFQTKSTANSLI</sequence>